<evidence type="ECO:0000256" key="3">
    <source>
        <dbReference type="ARBA" id="ARBA00022452"/>
    </source>
</evidence>
<evidence type="ECO:0000256" key="6">
    <source>
        <dbReference type="ARBA" id="ARBA00022729"/>
    </source>
</evidence>
<feature type="region of interest" description="Disordered" evidence="11">
    <location>
        <begin position="621"/>
        <end position="644"/>
    </location>
</feature>
<dbReference type="PANTHER" id="PTHR32552">
    <property type="entry name" value="FERRICHROME IRON RECEPTOR-RELATED"/>
    <property type="match status" value="1"/>
</dbReference>
<evidence type="ECO:0000256" key="9">
    <source>
        <dbReference type="ARBA" id="ARBA00023136"/>
    </source>
</evidence>
<evidence type="ECO:0000313" key="12">
    <source>
        <dbReference type="EMBL" id="MBK1875631.1"/>
    </source>
</evidence>
<keyword evidence="6" id="KW-0732">Signal</keyword>
<dbReference type="InterPro" id="IPR036942">
    <property type="entry name" value="Beta-barrel_TonB_sf"/>
</dbReference>
<protein>
    <submittedName>
        <fullName evidence="12">TonB-dependent receptor</fullName>
    </submittedName>
</protein>
<evidence type="ECO:0000256" key="1">
    <source>
        <dbReference type="ARBA" id="ARBA00004571"/>
    </source>
</evidence>
<accession>A0A934VJH8</accession>
<dbReference type="PANTHER" id="PTHR32552:SF68">
    <property type="entry name" value="FERRICHROME OUTER MEMBRANE TRANSPORTER_PHAGE RECEPTOR"/>
    <property type="match status" value="1"/>
</dbReference>
<evidence type="ECO:0000256" key="5">
    <source>
        <dbReference type="ARBA" id="ARBA00022692"/>
    </source>
</evidence>
<keyword evidence="7" id="KW-0408">Iron</keyword>
<keyword evidence="9" id="KW-0472">Membrane</keyword>
<evidence type="ECO:0000256" key="2">
    <source>
        <dbReference type="ARBA" id="ARBA00022448"/>
    </source>
</evidence>
<reference evidence="12" key="1">
    <citation type="submission" date="2021-01" db="EMBL/GenBank/DDBJ databases">
        <title>Modified the classification status of verrucomicrobia.</title>
        <authorList>
            <person name="Feng X."/>
        </authorList>
    </citation>
    <scope>NUCLEOTIDE SEQUENCE</scope>
    <source>
        <strain evidence="12">KCTC 13126</strain>
    </source>
</reference>
<gene>
    <name evidence="12" type="ORF">JIN87_02065</name>
</gene>
<keyword evidence="3" id="KW-1134">Transmembrane beta strand</keyword>
<evidence type="ECO:0000313" key="13">
    <source>
        <dbReference type="Proteomes" id="UP000617628"/>
    </source>
</evidence>
<dbReference type="InterPro" id="IPR039426">
    <property type="entry name" value="TonB-dep_rcpt-like"/>
</dbReference>
<keyword evidence="13" id="KW-1185">Reference proteome</keyword>
<evidence type="ECO:0000256" key="10">
    <source>
        <dbReference type="ARBA" id="ARBA00023237"/>
    </source>
</evidence>
<keyword evidence="10" id="KW-0998">Cell outer membrane</keyword>
<evidence type="ECO:0000256" key="11">
    <source>
        <dbReference type="SAM" id="MobiDB-lite"/>
    </source>
</evidence>
<evidence type="ECO:0000256" key="4">
    <source>
        <dbReference type="ARBA" id="ARBA00022496"/>
    </source>
</evidence>
<dbReference type="Gene3D" id="2.170.130.10">
    <property type="entry name" value="TonB-dependent receptor, plug domain"/>
    <property type="match status" value="1"/>
</dbReference>
<dbReference type="EMBL" id="JAENIL010000003">
    <property type="protein sequence ID" value="MBK1875631.1"/>
    <property type="molecule type" value="Genomic_DNA"/>
</dbReference>
<proteinExistence type="predicted"/>
<dbReference type="GO" id="GO:0009279">
    <property type="term" value="C:cell outer membrane"/>
    <property type="evidence" value="ECO:0007669"/>
    <property type="project" value="UniProtKB-SubCell"/>
</dbReference>
<keyword evidence="5" id="KW-0812">Transmembrane</keyword>
<dbReference type="InterPro" id="IPR037066">
    <property type="entry name" value="Plug_dom_sf"/>
</dbReference>
<dbReference type="RefSeq" id="WP_200353850.1">
    <property type="nucleotide sequence ID" value="NZ_JAENIL010000003.1"/>
</dbReference>
<keyword evidence="12" id="KW-0675">Receptor</keyword>
<organism evidence="12 13">
    <name type="scientific">Pelagicoccus mobilis</name>
    <dbReference type="NCBI Taxonomy" id="415221"/>
    <lineage>
        <taxon>Bacteria</taxon>
        <taxon>Pseudomonadati</taxon>
        <taxon>Verrucomicrobiota</taxon>
        <taxon>Opitutia</taxon>
        <taxon>Puniceicoccales</taxon>
        <taxon>Pelagicoccaceae</taxon>
        <taxon>Pelagicoccus</taxon>
    </lineage>
</organism>
<comment type="caution">
    <text evidence="12">The sequence shown here is derived from an EMBL/GenBank/DDBJ whole genome shotgun (WGS) entry which is preliminary data.</text>
</comment>
<keyword evidence="2" id="KW-0813">Transport</keyword>
<dbReference type="Gene3D" id="2.40.170.20">
    <property type="entry name" value="TonB-dependent receptor, beta-barrel domain"/>
    <property type="match status" value="1"/>
</dbReference>
<evidence type="ECO:0000256" key="8">
    <source>
        <dbReference type="ARBA" id="ARBA00023065"/>
    </source>
</evidence>
<dbReference type="GO" id="GO:0015344">
    <property type="term" value="F:siderophore uptake transmembrane transporter activity"/>
    <property type="evidence" value="ECO:0007669"/>
    <property type="project" value="TreeGrafter"/>
</dbReference>
<comment type="subcellular location">
    <subcellularLocation>
        <location evidence="1">Cell outer membrane</location>
        <topology evidence="1">Multi-pass membrane protein</topology>
    </subcellularLocation>
</comment>
<dbReference type="SUPFAM" id="SSF56935">
    <property type="entry name" value="Porins"/>
    <property type="match status" value="1"/>
</dbReference>
<dbReference type="Proteomes" id="UP000617628">
    <property type="component" value="Unassembled WGS sequence"/>
</dbReference>
<sequence>MIKPKFLRPLCLALPALIPGINAYSQSDDKDIVFDLSPFHVEATDDEFYETTNSQAATRMSVPLKDVPFNLQVINQQLIDDTMAFGGQPLGFGGGANREAVSWSGAVEGKSVRGFNTLEFLRNGFLRYSDNGSATIEKVEIIKGPNSILDGVTKPGGVINVVTKKPNPHRDFSKFKFVYGIPLDRMVANFDFNRRLSMREDGEAFATFRLVGGIERSEYVTKYRKRKLENIMPSLTFNFTENTLLGIQHEYYKVNGERGNGDDAFGNRVNVDDPNGLRGEVPFLHYYNGNYEEGQIKQYMSWGGPDLNEAHPEVVNDTLVSFEHRFQDNLVFNLDYNYHNRKVNWGTTLNNQRTQVDPVDGIFPEDGTPFRWRRRFQDNKRTQIVEGFRGQLAWSFDAGEQTHRFVAGFLNQEEHSNGHSDYLVGGEDLFNNGVFFGNNSMEDAIAAGPDGKPDPLWDRFPLFEADPDLRFPTGGQFIPWGDKWHKYVDTTSFYLNHHTKWFNDKLTTLVGVYDASLDISNPIYNRTREDVPLGDLVRETGFDEGEAMPQVGAVYSINNTLGIYGNFSRSMSDNGGKEDGFKNPLGPKQGEIHEIGAKFTTNDGKVSGVISLWEITESNSGQWDEYAPNEDNPTGDPDDTENPPGAWVAVGEVTAKGLDADFFFYPIKNFNTVLSYGYKTKETTEDLDASRIGRPHNIYKHKISLFNKYTWADGPLAGMSANLGLTYRSKRQRHHDRFGAPAYEDPRFGLQAGVGYKWEGDHMNYKVRLTAKNLGKFTESSSGYIPGTRDAYYQELPAEYLLSFDIEH</sequence>
<keyword evidence="4" id="KW-0410">Iron transport</keyword>
<keyword evidence="8" id="KW-0406">Ion transport</keyword>
<name>A0A934VJH8_9BACT</name>
<dbReference type="AlphaFoldDB" id="A0A934VJH8"/>
<evidence type="ECO:0000256" key="7">
    <source>
        <dbReference type="ARBA" id="ARBA00023004"/>
    </source>
</evidence>